<reference evidence="10" key="1">
    <citation type="journal article" date="2013" name="Environ. Microbiol.">
        <title>Microbiota from the distal guts of lean and obese adolescents exhibit partial functional redundancy besides clear differences in community structure.</title>
        <authorList>
            <person name="Ferrer M."/>
            <person name="Ruiz A."/>
            <person name="Lanza F."/>
            <person name="Haange S.B."/>
            <person name="Oberbach A."/>
            <person name="Till H."/>
            <person name="Bargiela R."/>
            <person name="Campoy C."/>
            <person name="Segura M.T."/>
            <person name="Richter M."/>
            <person name="von Bergen M."/>
            <person name="Seifert J."/>
            <person name="Suarez A."/>
        </authorList>
    </citation>
    <scope>NUCLEOTIDE SEQUENCE</scope>
</reference>
<feature type="domain" description="Carbamoyl-phosphate synthetase large subunit oligomerisation" evidence="9">
    <location>
        <begin position="6"/>
        <end position="126"/>
    </location>
</feature>
<dbReference type="EMBL" id="AJWY01005204">
    <property type="protein sequence ID" value="EKC70270.1"/>
    <property type="molecule type" value="Genomic_DNA"/>
</dbReference>
<evidence type="ECO:0000256" key="4">
    <source>
        <dbReference type="ARBA" id="ARBA00022840"/>
    </source>
</evidence>
<keyword evidence="1" id="KW-0436">Ligase</keyword>
<evidence type="ECO:0000256" key="3">
    <source>
        <dbReference type="ARBA" id="ARBA00022741"/>
    </source>
</evidence>
<dbReference type="FunFam" id="1.10.1030.10:FF:000002">
    <property type="entry name" value="Carbamoyl-phosphate synthase large chain"/>
    <property type="match status" value="1"/>
</dbReference>
<dbReference type="PANTHER" id="PTHR11405:SF53">
    <property type="entry name" value="CARBAMOYL-PHOSPHATE SYNTHASE [AMMONIA], MITOCHONDRIAL"/>
    <property type="match status" value="1"/>
</dbReference>
<gene>
    <name evidence="10" type="ORF">LEA_07870</name>
</gene>
<dbReference type="SUPFAM" id="SSF48108">
    <property type="entry name" value="Carbamoyl phosphate synthetase, large subunit connection domain"/>
    <property type="match status" value="1"/>
</dbReference>
<sequence>MSVEELLGRLKIVDDQRIYVIAEAIRKGISYEQIHDITKIDLWFIDKIAILTEMEHALETQPLTVDLLKEAKRIEFPDNVIARLTGKTEEEIKKMRYDNGIKAVYKMVDTCAAEFAASTPYYYSVFGGECEA</sequence>
<evidence type="ECO:0000256" key="6">
    <source>
        <dbReference type="ARBA" id="ARBA00022975"/>
    </source>
</evidence>
<proteinExistence type="predicted"/>
<keyword evidence="4" id="KW-0067">ATP-binding</keyword>
<keyword evidence="2" id="KW-0479">Metal-binding</keyword>
<evidence type="ECO:0000256" key="8">
    <source>
        <dbReference type="ARBA" id="ARBA00047359"/>
    </source>
</evidence>
<dbReference type="SMART" id="SM01096">
    <property type="entry name" value="CPSase_L_D3"/>
    <property type="match status" value="1"/>
</dbReference>
<evidence type="ECO:0000256" key="7">
    <source>
        <dbReference type="ARBA" id="ARBA00023211"/>
    </source>
</evidence>
<protein>
    <submittedName>
        <fullName evidence="10">Carbamoyl phosphate synthase large subunit</fullName>
    </submittedName>
</protein>
<keyword evidence="7" id="KW-0464">Manganese</keyword>
<dbReference type="AlphaFoldDB" id="K1TVM0"/>
<dbReference type="PANTHER" id="PTHR11405">
    <property type="entry name" value="CARBAMOYLTRANSFERASE FAMILY MEMBER"/>
    <property type="match status" value="1"/>
</dbReference>
<dbReference type="GO" id="GO:0005737">
    <property type="term" value="C:cytoplasm"/>
    <property type="evidence" value="ECO:0007669"/>
    <property type="project" value="TreeGrafter"/>
</dbReference>
<dbReference type="GO" id="GO:0004088">
    <property type="term" value="F:carbamoyl-phosphate synthase (glutamine-hydrolyzing) activity"/>
    <property type="evidence" value="ECO:0007669"/>
    <property type="project" value="TreeGrafter"/>
</dbReference>
<keyword evidence="3" id="KW-0547">Nucleotide-binding</keyword>
<dbReference type="GO" id="GO:0004087">
    <property type="term" value="F:carbamoyl-phosphate synthase (ammonia) activity"/>
    <property type="evidence" value="ECO:0007669"/>
    <property type="project" value="UniProtKB-EC"/>
</dbReference>
<accession>K1TVM0</accession>
<evidence type="ECO:0000256" key="5">
    <source>
        <dbReference type="ARBA" id="ARBA00022842"/>
    </source>
</evidence>
<evidence type="ECO:0000259" key="9">
    <source>
        <dbReference type="SMART" id="SM01096"/>
    </source>
</evidence>
<evidence type="ECO:0000313" key="10">
    <source>
        <dbReference type="EMBL" id="EKC70270.1"/>
    </source>
</evidence>
<dbReference type="GO" id="GO:0005524">
    <property type="term" value="F:ATP binding"/>
    <property type="evidence" value="ECO:0007669"/>
    <property type="project" value="UniProtKB-KW"/>
</dbReference>
<evidence type="ECO:0000256" key="1">
    <source>
        <dbReference type="ARBA" id="ARBA00022598"/>
    </source>
</evidence>
<keyword evidence="6" id="KW-0665">Pyrimidine biosynthesis</keyword>
<dbReference type="GO" id="GO:0006541">
    <property type="term" value="P:glutamine metabolic process"/>
    <property type="evidence" value="ECO:0007669"/>
    <property type="project" value="TreeGrafter"/>
</dbReference>
<name>K1TVM0_9ZZZZ</name>
<feature type="non-terminal residue" evidence="10">
    <location>
        <position position="132"/>
    </location>
</feature>
<organism evidence="10">
    <name type="scientific">human gut metagenome</name>
    <dbReference type="NCBI Taxonomy" id="408170"/>
    <lineage>
        <taxon>unclassified sequences</taxon>
        <taxon>metagenomes</taxon>
        <taxon>organismal metagenomes</taxon>
    </lineage>
</organism>
<dbReference type="Pfam" id="PF02787">
    <property type="entry name" value="CPSase_L_D3"/>
    <property type="match status" value="1"/>
</dbReference>
<comment type="caution">
    <text evidence="10">The sequence shown here is derived from an EMBL/GenBank/DDBJ whole genome shotgun (WGS) entry which is preliminary data.</text>
</comment>
<dbReference type="InterPro" id="IPR036897">
    <property type="entry name" value="CarbamoylP_synth_lsu_oligo_sf"/>
</dbReference>
<evidence type="ECO:0000256" key="2">
    <source>
        <dbReference type="ARBA" id="ARBA00022723"/>
    </source>
</evidence>
<comment type="catalytic activity">
    <reaction evidence="8">
        <text>hydrogencarbonate + NH4(+) + 2 ATP = carbamoyl phosphate + 2 ADP + phosphate + 2 H(+)</text>
        <dbReference type="Rhea" id="RHEA:18029"/>
        <dbReference type="ChEBI" id="CHEBI:15378"/>
        <dbReference type="ChEBI" id="CHEBI:17544"/>
        <dbReference type="ChEBI" id="CHEBI:28938"/>
        <dbReference type="ChEBI" id="CHEBI:30616"/>
        <dbReference type="ChEBI" id="CHEBI:43474"/>
        <dbReference type="ChEBI" id="CHEBI:58228"/>
        <dbReference type="ChEBI" id="CHEBI:456216"/>
        <dbReference type="EC" id="6.3.4.16"/>
    </reaction>
</comment>
<dbReference type="Gene3D" id="1.10.1030.10">
    <property type="entry name" value="Carbamoyl-phosphate synthetase, large subunit oligomerisation domain"/>
    <property type="match status" value="1"/>
</dbReference>
<keyword evidence="5" id="KW-0460">Magnesium</keyword>
<dbReference type="InterPro" id="IPR005480">
    <property type="entry name" value="CPSase_lsu_oligo"/>
</dbReference>
<dbReference type="GO" id="GO:0006221">
    <property type="term" value="P:pyrimidine nucleotide biosynthetic process"/>
    <property type="evidence" value="ECO:0007669"/>
    <property type="project" value="UniProtKB-KW"/>
</dbReference>
<dbReference type="GO" id="GO:0046872">
    <property type="term" value="F:metal ion binding"/>
    <property type="evidence" value="ECO:0007669"/>
    <property type="project" value="UniProtKB-KW"/>
</dbReference>